<dbReference type="Pfam" id="PF00854">
    <property type="entry name" value="PTR2"/>
    <property type="match status" value="1"/>
</dbReference>
<dbReference type="SUPFAM" id="SSF103473">
    <property type="entry name" value="MFS general substrate transporter"/>
    <property type="match status" value="1"/>
</dbReference>
<accession>S8DTM7</accession>
<feature type="transmembrane region" description="Helical" evidence="7">
    <location>
        <begin position="258"/>
        <end position="279"/>
    </location>
</feature>
<dbReference type="Gene3D" id="1.20.1250.20">
    <property type="entry name" value="MFS general substrate transporter like domains"/>
    <property type="match status" value="1"/>
</dbReference>
<feature type="transmembrane region" description="Helical" evidence="7">
    <location>
        <begin position="104"/>
        <end position="124"/>
    </location>
</feature>
<feature type="transmembrane region" description="Helical" evidence="7">
    <location>
        <begin position="219"/>
        <end position="238"/>
    </location>
</feature>
<keyword evidence="4 7" id="KW-1133">Transmembrane helix</keyword>
<evidence type="ECO:0000256" key="7">
    <source>
        <dbReference type="SAM" id="Phobius"/>
    </source>
</evidence>
<evidence type="ECO:0000256" key="4">
    <source>
        <dbReference type="ARBA" id="ARBA00022989"/>
    </source>
</evidence>
<dbReference type="GO" id="GO:0016020">
    <property type="term" value="C:membrane"/>
    <property type="evidence" value="ECO:0007669"/>
    <property type="project" value="UniProtKB-SubCell"/>
</dbReference>
<feature type="transmembrane region" description="Helical" evidence="7">
    <location>
        <begin position="340"/>
        <end position="359"/>
    </location>
</feature>
<feature type="transmembrane region" description="Helical" evidence="7">
    <location>
        <begin position="299"/>
        <end position="320"/>
    </location>
</feature>
<sequence length="459" mass="50913">MVALCLTAAVTSLHPPHCSAADESCVGATPLQMAVLLFSFGLMIVGAGGVRPCNFAFGADQFNPKTDSGKAGVDSFFNWYYFTVSLAQIISVTLVVYVQSSISWSIGFGIPAVFMLLASVLFFAGSDMYVKVKPEGSPFTSLLKVAVVAVKNRRLKPPYPELCNYTPMASMNSTLSRTDQYRFLDKAAVVTKEEEVNFDGSPAKTWRLCSVQQVEEAKCVLRILPILLTVIVYTIGVNPQYMVFQALQSDRRLPFTDFQIPAATFSIFAMLSLTLWIPIYDRVIMPQMRRIRRGQGLNALHRIGFGILITVIESLVAGAVEGHRKASATPMSAMWFVPQLLLGGVAEAFYAIGLIEFFYKEFPENMRSLAGASYFVGNALGNYSYSLLITVVHRLTKNSSGGEWLPEDLNKGRLDYFYYFLAGLCSMNFLYFYLCEKSYRYKATSGIIDSAKLDHTFTP</sequence>
<dbReference type="AlphaFoldDB" id="S8DTM7"/>
<feature type="transmembrane region" description="Helical" evidence="7">
    <location>
        <begin position="31"/>
        <end position="57"/>
    </location>
</feature>
<feature type="signal peptide" evidence="8">
    <location>
        <begin position="1"/>
        <end position="20"/>
    </location>
</feature>
<evidence type="ECO:0000256" key="8">
    <source>
        <dbReference type="SAM" id="SignalP"/>
    </source>
</evidence>
<evidence type="ECO:0000313" key="10">
    <source>
        <dbReference type="Proteomes" id="UP000015453"/>
    </source>
</evidence>
<name>S8DTM7_9LAMI</name>
<feature type="transmembrane region" description="Helical" evidence="7">
    <location>
        <begin position="78"/>
        <end position="98"/>
    </location>
</feature>
<feature type="chain" id="PRO_5004549882" evidence="8">
    <location>
        <begin position="21"/>
        <end position="459"/>
    </location>
</feature>
<dbReference type="InterPro" id="IPR000109">
    <property type="entry name" value="POT_fam"/>
</dbReference>
<reference evidence="9 10" key="1">
    <citation type="journal article" date="2013" name="BMC Genomics">
        <title>The miniature genome of a carnivorous plant Genlisea aurea contains a low number of genes and short non-coding sequences.</title>
        <authorList>
            <person name="Leushkin E.V."/>
            <person name="Sutormin R.A."/>
            <person name="Nabieva E.R."/>
            <person name="Penin A.A."/>
            <person name="Kondrashov A.S."/>
            <person name="Logacheva M.D."/>
        </authorList>
    </citation>
    <scope>NUCLEOTIDE SEQUENCE [LARGE SCALE GENOMIC DNA]</scope>
</reference>
<comment type="similarity">
    <text evidence="6">Belongs to the major facilitator superfamily. Phosphate:H(+) symporter (TC 2.A.1.9) family.</text>
</comment>
<protein>
    <submittedName>
        <fullName evidence="9">Uncharacterized protein</fullName>
    </submittedName>
</protein>
<gene>
    <name evidence="9" type="ORF">M569_11615</name>
</gene>
<proteinExistence type="inferred from homology"/>
<feature type="transmembrane region" description="Helical" evidence="7">
    <location>
        <begin position="371"/>
        <end position="396"/>
    </location>
</feature>
<keyword evidence="8" id="KW-0732">Signal</keyword>
<comment type="similarity">
    <text evidence="2">Belongs to the major facilitator superfamily. Proton-dependent oligopeptide transporter (POT/PTR) (TC 2.A.17) family.</text>
</comment>
<evidence type="ECO:0000256" key="1">
    <source>
        <dbReference type="ARBA" id="ARBA00004141"/>
    </source>
</evidence>
<organism evidence="9 10">
    <name type="scientific">Genlisea aurea</name>
    <dbReference type="NCBI Taxonomy" id="192259"/>
    <lineage>
        <taxon>Eukaryota</taxon>
        <taxon>Viridiplantae</taxon>
        <taxon>Streptophyta</taxon>
        <taxon>Embryophyta</taxon>
        <taxon>Tracheophyta</taxon>
        <taxon>Spermatophyta</taxon>
        <taxon>Magnoliopsida</taxon>
        <taxon>eudicotyledons</taxon>
        <taxon>Gunneridae</taxon>
        <taxon>Pentapetalae</taxon>
        <taxon>asterids</taxon>
        <taxon>lamiids</taxon>
        <taxon>Lamiales</taxon>
        <taxon>Lentibulariaceae</taxon>
        <taxon>Genlisea</taxon>
    </lineage>
</organism>
<dbReference type="EMBL" id="AUSU01005651">
    <property type="protein sequence ID" value="EPS63172.1"/>
    <property type="molecule type" value="Genomic_DNA"/>
</dbReference>
<dbReference type="OrthoDB" id="8904098at2759"/>
<evidence type="ECO:0000256" key="5">
    <source>
        <dbReference type="ARBA" id="ARBA00023136"/>
    </source>
</evidence>
<dbReference type="Proteomes" id="UP000015453">
    <property type="component" value="Unassembled WGS sequence"/>
</dbReference>
<keyword evidence="3 7" id="KW-0812">Transmembrane</keyword>
<feature type="transmembrane region" description="Helical" evidence="7">
    <location>
        <begin position="416"/>
        <end position="434"/>
    </location>
</feature>
<dbReference type="InterPro" id="IPR036259">
    <property type="entry name" value="MFS_trans_sf"/>
</dbReference>
<dbReference type="PANTHER" id="PTHR11654">
    <property type="entry name" value="OLIGOPEPTIDE TRANSPORTER-RELATED"/>
    <property type="match status" value="1"/>
</dbReference>
<evidence type="ECO:0000256" key="2">
    <source>
        <dbReference type="ARBA" id="ARBA00005982"/>
    </source>
</evidence>
<keyword evidence="10" id="KW-1185">Reference proteome</keyword>
<keyword evidence="5 7" id="KW-0472">Membrane</keyword>
<comment type="caution">
    <text evidence="9">The sequence shown here is derived from an EMBL/GenBank/DDBJ whole genome shotgun (WGS) entry which is preliminary data.</text>
</comment>
<dbReference type="GO" id="GO:0022857">
    <property type="term" value="F:transmembrane transporter activity"/>
    <property type="evidence" value="ECO:0007669"/>
    <property type="project" value="InterPro"/>
</dbReference>
<evidence type="ECO:0000313" key="9">
    <source>
        <dbReference type="EMBL" id="EPS63172.1"/>
    </source>
</evidence>
<comment type="subcellular location">
    <subcellularLocation>
        <location evidence="1">Membrane</location>
        <topology evidence="1">Multi-pass membrane protein</topology>
    </subcellularLocation>
</comment>
<evidence type="ECO:0000256" key="3">
    <source>
        <dbReference type="ARBA" id="ARBA00022692"/>
    </source>
</evidence>
<evidence type="ECO:0000256" key="6">
    <source>
        <dbReference type="ARBA" id="ARBA00044504"/>
    </source>
</evidence>